<evidence type="ECO:0000313" key="2">
    <source>
        <dbReference type="EMBL" id="DAZ94476.1"/>
    </source>
</evidence>
<evidence type="ECO:0008006" key="4">
    <source>
        <dbReference type="Google" id="ProtNLM"/>
    </source>
</evidence>
<keyword evidence="3" id="KW-1185">Reference proteome</keyword>
<comment type="caution">
    <text evidence="2">The sequence shown here is derived from an EMBL/GenBank/DDBJ whole genome shotgun (WGS) entry which is preliminary data.</text>
</comment>
<dbReference type="Proteomes" id="UP001146120">
    <property type="component" value="Unassembled WGS sequence"/>
</dbReference>
<feature type="region of interest" description="Disordered" evidence="1">
    <location>
        <begin position="262"/>
        <end position="286"/>
    </location>
</feature>
<feature type="compositionally biased region" description="Basic residues" evidence="1">
    <location>
        <begin position="271"/>
        <end position="280"/>
    </location>
</feature>
<evidence type="ECO:0000313" key="3">
    <source>
        <dbReference type="Proteomes" id="UP001146120"/>
    </source>
</evidence>
<proteinExistence type="predicted"/>
<feature type="compositionally biased region" description="Basic and acidic residues" evidence="1">
    <location>
        <begin position="220"/>
        <end position="229"/>
    </location>
</feature>
<protein>
    <recommendedName>
        <fullName evidence="4">Polyprotein</fullName>
    </recommendedName>
</protein>
<accession>A0AAV2YLW6</accession>
<feature type="region of interest" description="Disordered" evidence="1">
    <location>
        <begin position="183"/>
        <end position="238"/>
    </location>
</feature>
<gene>
    <name evidence="2" type="ORF">N0F65_003512</name>
</gene>
<organism evidence="2 3">
    <name type="scientific">Lagenidium giganteum</name>
    <dbReference type="NCBI Taxonomy" id="4803"/>
    <lineage>
        <taxon>Eukaryota</taxon>
        <taxon>Sar</taxon>
        <taxon>Stramenopiles</taxon>
        <taxon>Oomycota</taxon>
        <taxon>Peronosporomycetes</taxon>
        <taxon>Pythiales</taxon>
        <taxon>Pythiaceae</taxon>
    </lineage>
</organism>
<feature type="compositionally biased region" description="Basic and acidic residues" evidence="1">
    <location>
        <begin position="183"/>
        <end position="193"/>
    </location>
</feature>
<feature type="non-terminal residue" evidence="2">
    <location>
        <position position="1"/>
    </location>
</feature>
<sequence length="342" mass="38254">NARPLPGHLAQITARCKVTGEDPNSVLVSVKSLFDHQLLSVMCKFKWKVDLDELTSADLMAKIEETIASVTNDTIPDIDRFFEKELKIVLRETNVEARIIKYFQRSEEVIQVNGLSSIFADADGVKEKCKLLKRSLQPDELGAEVDLQRCFVANHTKTRDVALFNLVLAKAKDSDIRFLASKAADRGKRDGGKDHKKGRPDKRKADDDSTKRGNGKTGSKTREGREFKKGKGASKGPKNVCLHCGKDHWLSECKAIPDSHKEKMLADHQAKRAKTPRSKRLKPDDEAHEPLKLPYYADSGSDWNIISRTQVQRLAEVCSLVRPVKLSEPVVSRAKGGHHLES</sequence>
<evidence type="ECO:0000256" key="1">
    <source>
        <dbReference type="SAM" id="MobiDB-lite"/>
    </source>
</evidence>
<dbReference type="EMBL" id="DAKRPA010000249">
    <property type="protein sequence ID" value="DAZ94476.1"/>
    <property type="molecule type" value="Genomic_DNA"/>
</dbReference>
<reference evidence="2" key="2">
    <citation type="journal article" date="2023" name="Microbiol Resour">
        <title>Decontamination and Annotation of the Draft Genome Sequence of the Oomycete Lagenidium giganteum ARSEF 373.</title>
        <authorList>
            <person name="Morgan W.R."/>
            <person name="Tartar A."/>
        </authorList>
    </citation>
    <scope>NUCLEOTIDE SEQUENCE</scope>
    <source>
        <strain evidence="2">ARSEF 373</strain>
    </source>
</reference>
<reference evidence="2" key="1">
    <citation type="submission" date="2022-11" db="EMBL/GenBank/DDBJ databases">
        <authorList>
            <person name="Morgan W.R."/>
            <person name="Tartar A."/>
        </authorList>
    </citation>
    <scope>NUCLEOTIDE SEQUENCE</scope>
    <source>
        <strain evidence="2">ARSEF 373</strain>
    </source>
</reference>
<name>A0AAV2YLW6_9STRA</name>
<dbReference type="AlphaFoldDB" id="A0AAV2YLW6"/>